<accession>A0A4R0JQD0</accession>
<dbReference type="OrthoDB" id="79118at2"/>
<evidence type="ECO:0000256" key="4">
    <source>
        <dbReference type="ARBA" id="ARBA00023163"/>
    </source>
</evidence>
<reference evidence="7 8" key="1">
    <citation type="submission" date="2019-02" db="EMBL/GenBank/DDBJ databases">
        <title>Kribbella capetownensis sp. nov. and Kribbella speibonae sp. nov., isolated from soil.</title>
        <authorList>
            <person name="Curtis S.M."/>
            <person name="Norton I."/>
            <person name="Everest G.J."/>
            <person name="Meyers P.R."/>
        </authorList>
    </citation>
    <scope>NUCLEOTIDE SEQUENCE [LARGE SCALE GENOMIC DNA]</scope>
    <source>
        <strain evidence="7 8">YM53</strain>
    </source>
</reference>
<feature type="compositionally biased region" description="Basic and acidic residues" evidence="5">
    <location>
        <begin position="176"/>
        <end position="186"/>
    </location>
</feature>
<dbReference type="AlphaFoldDB" id="A0A4R0JQD0"/>
<dbReference type="EMBL" id="SJKD01000010">
    <property type="protein sequence ID" value="TCC44205.1"/>
    <property type="molecule type" value="Genomic_DNA"/>
</dbReference>
<evidence type="ECO:0000256" key="5">
    <source>
        <dbReference type="SAM" id="MobiDB-lite"/>
    </source>
</evidence>
<feature type="compositionally biased region" description="Basic and acidic residues" evidence="5">
    <location>
        <begin position="124"/>
        <end position="145"/>
    </location>
</feature>
<evidence type="ECO:0000256" key="1">
    <source>
        <dbReference type="ARBA" id="ARBA00009437"/>
    </source>
</evidence>
<dbReference type="InterPro" id="IPR000847">
    <property type="entry name" value="LysR_HTH_N"/>
</dbReference>
<evidence type="ECO:0000256" key="3">
    <source>
        <dbReference type="ARBA" id="ARBA00023125"/>
    </source>
</evidence>
<dbReference type="InterPro" id="IPR036388">
    <property type="entry name" value="WH-like_DNA-bd_sf"/>
</dbReference>
<dbReference type="PANTHER" id="PTHR30346">
    <property type="entry name" value="TRANSCRIPTIONAL DUAL REGULATOR HCAR-RELATED"/>
    <property type="match status" value="1"/>
</dbReference>
<evidence type="ECO:0000313" key="8">
    <source>
        <dbReference type="Proteomes" id="UP000293342"/>
    </source>
</evidence>
<dbReference type="PROSITE" id="PS50931">
    <property type="entry name" value="HTH_LYSR"/>
    <property type="match status" value="1"/>
</dbReference>
<keyword evidence="8" id="KW-1185">Reference proteome</keyword>
<comment type="caution">
    <text evidence="7">The sequence shown here is derived from an EMBL/GenBank/DDBJ whole genome shotgun (WGS) entry which is preliminary data.</text>
</comment>
<dbReference type="InterPro" id="IPR036390">
    <property type="entry name" value="WH_DNA-bd_sf"/>
</dbReference>
<proteinExistence type="inferred from homology"/>
<dbReference type="Gene3D" id="1.10.10.10">
    <property type="entry name" value="Winged helix-like DNA-binding domain superfamily/Winged helix DNA-binding domain"/>
    <property type="match status" value="1"/>
</dbReference>
<feature type="region of interest" description="Disordered" evidence="5">
    <location>
        <begin position="124"/>
        <end position="228"/>
    </location>
</feature>
<dbReference type="SUPFAM" id="SSF46785">
    <property type="entry name" value="Winged helix' DNA-binding domain"/>
    <property type="match status" value="1"/>
</dbReference>
<feature type="domain" description="HTH lysR-type" evidence="6">
    <location>
        <begin position="6"/>
        <end position="63"/>
    </location>
</feature>
<evidence type="ECO:0000259" key="6">
    <source>
        <dbReference type="PROSITE" id="PS50931"/>
    </source>
</evidence>
<protein>
    <submittedName>
        <fullName evidence="7">LysR family transcriptional regulator</fullName>
    </submittedName>
</protein>
<dbReference type="GO" id="GO:0003677">
    <property type="term" value="F:DNA binding"/>
    <property type="evidence" value="ECO:0007669"/>
    <property type="project" value="UniProtKB-KW"/>
</dbReference>
<feature type="compositionally biased region" description="Basic residues" evidence="5">
    <location>
        <begin position="200"/>
        <end position="228"/>
    </location>
</feature>
<keyword evidence="3" id="KW-0238">DNA-binding</keyword>
<sequence>MMWSSVELREVRVFLTLCEEMHFGRTAERLHVSPSRISQVLHDVERKLGGQLVYRTSRSVRLTSLGERFRSRVNGPYAAFATAVEVTRTESRSIDGVVRVGLFSAPAAGPHLKAVIDAFEVPRGVDPHEDAAGSADPERSGRDDSAGLQPAGHAHRPGRACPPNHSVRGAAVRGLDPAHRGADHRPATVAKCAHLEAPFHRRQGTRVRPHRGGGRQGRPRTTRRGRSR</sequence>
<dbReference type="GO" id="GO:0003700">
    <property type="term" value="F:DNA-binding transcription factor activity"/>
    <property type="evidence" value="ECO:0007669"/>
    <property type="project" value="InterPro"/>
</dbReference>
<dbReference type="Pfam" id="PF00126">
    <property type="entry name" value="HTH_1"/>
    <property type="match status" value="1"/>
</dbReference>
<dbReference type="GO" id="GO:0032993">
    <property type="term" value="C:protein-DNA complex"/>
    <property type="evidence" value="ECO:0007669"/>
    <property type="project" value="TreeGrafter"/>
</dbReference>
<dbReference type="Proteomes" id="UP000293342">
    <property type="component" value="Unassembled WGS sequence"/>
</dbReference>
<evidence type="ECO:0000256" key="2">
    <source>
        <dbReference type="ARBA" id="ARBA00023015"/>
    </source>
</evidence>
<comment type="similarity">
    <text evidence="1">Belongs to the LysR transcriptional regulatory family.</text>
</comment>
<dbReference type="PANTHER" id="PTHR30346:SF0">
    <property type="entry name" value="HCA OPERON TRANSCRIPTIONAL ACTIVATOR HCAR"/>
    <property type="match status" value="1"/>
</dbReference>
<keyword evidence="4" id="KW-0804">Transcription</keyword>
<organism evidence="7 8">
    <name type="scientific">Kribbella capetownensis</name>
    <dbReference type="NCBI Taxonomy" id="1572659"/>
    <lineage>
        <taxon>Bacteria</taxon>
        <taxon>Bacillati</taxon>
        <taxon>Actinomycetota</taxon>
        <taxon>Actinomycetes</taxon>
        <taxon>Propionibacteriales</taxon>
        <taxon>Kribbellaceae</taxon>
        <taxon>Kribbella</taxon>
    </lineage>
</organism>
<evidence type="ECO:0000313" key="7">
    <source>
        <dbReference type="EMBL" id="TCC44205.1"/>
    </source>
</evidence>
<gene>
    <name evidence="7" type="ORF">E0H75_35670</name>
</gene>
<name>A0A4R0JQD0_9ACTN</name>
<keyword evidence="2" id="KW-0805">Transcription regulation</keyword>